<feature type="compositionally biased region" description="Basic and acidic residues" evidence="3">
    <location>
        <begin position="333"/>
        <end position="347"/>
    </location>
</feature>
<dbReference type="Pfam" id="PF10263">
    <property type="entry name" value="SprT-like"/>
    <property type="match status" value="1"/>
</dbReference>
<feature type="compositionally biased region" description="Pro residues" evidence="3">
    <location>
        <begin position="25"/>
        <end position="40"/>
    </location>
</feature>
<organism evidence="5 6">
    <name type="scientific">Catenaria anguillulae PL171</name>
    <dbReference type="NCBI Taxonomy" id="765915"/>
    <lineage>
        <taxon>Eukaryota</taxon>
        <taxon>Fungi</taxon>
        <taxon>Fungi incertae sedis</taxon>
        <taxon>Blastocladiomycota</taxon>
        <taxon>Blastocladiomycetes</taxon>
        <taxon>Blastocladiales</taxon>
        <taxon>Catenariaceae</taxon>
        <taxon>Catenaria</taxon>
    </lineage>
</organism>
<feature type="region of interest" description="Disordered" evidence="3">
    <location>
        <begin position="295"/>
        <end position="374"/>
    </location>
</feature>
<accession>A0A1Y2I5D5</accession>
<proteinExistence type="predicted"/>
<protein>
    <submittedName>
        <fullName evidence="5">SprT-like family-domain-containing protein</fullName>
    </submittedName>
</protein>
<dbReference type="InterPro" id="IPR044245">
    <property type="entry name" value="Spartan"/>
</dbReference>
<comment type="caution">
    <text evidence="5">The sequence shown here is derived from an EMBL/GenBank/DDBJ whole genome shotgun (WGS) entry which is preliminary data.</text>
</comment>
<name>A0A1Y2I5D5_9FUNG</name>
<dbReference type="OrthoDB" id="5236983at2759"/>
<dbReference type="PANTHER" id="PTHR21220:SF0">
    <property type="entry name" value="DNA-DEPENDENT METALLOPROTEASE SPRTN"/>
    <property type="match status" value="1"/>
</dbReference>
<dbReference type="Pfam" id="PF22934">
    <property type="entry name" value="SPRTN_ZBD"/>
    <property type="match status" value="1"/>
</dbReference>
<feature type="compositionally biased region" description="Basic and acidic residues" evidence="3">
    <location>
        <begin position="41"/>
        <end position="57"/>
    </location>
</feature>
<dbReference type="AlphaFoldDB" id="A0A1Y2I5D5"/>
<sequence>MHPQTPKHVPVHEWQWTSVTLSLHPVPPAPPPTPSPPPPCHSRDHNEPDSHDSHNCQSHDENLARILAAQWPAEHHPLPLQSFASSSQSSASIPPSNLLSSSTHEADTDYASLSHLPADQVFASEGPLFDLHARFQYYNARYFHSVLSACEARWSTRMTLCAGQCHYHPASGYCSIRLSHPLLQYRPKQDCINTLLHEMIHAYLFITDGNDDHDGHGPAFHEWMHKLNKAEDGAKITVFHSFKDEVNEQRKHVWQCNGPCKDLPPFYGLVKRAMNRPPQKADWWFEKHARECGGTYEKIAGPEPKAKPPAKRRRKPTAAGEDDGSSIKKKRKVKEEKQGVKIDKFLVKEGGASSSAAAPPPSGSGGEVVDLTADSSGSDTEYLYVAELDSDDDDDIIFVCSSNP</sequence>
<feature type="region of interest" description="Disordered" evidence="3">
    <location>
        <begin position="79"/>
        <end position="104"/>
    </location>
</feature>
<dbReference type="InterPro" id="IPR006640">
    <property type="entry name" value="SprT-like_domain"/>
</dbReference>
<reference evidence="5 6" key="1">
    <citation type="submission" date="2016-07" db="EMBL/GenBank/DDBJ databases">
        <title>Pervasive Adenine N6-methylation of Active Genes in Fungi.</title>
        <authorList>
            <consortium name="DOE Joint Genome Institute"/>
            <person name="Mondo S.J."/>
            <person name="Dannebaum R.O."/>
            <person name="Kuo R.C."/>
            <person name="Labutti K."/>
            <person name="Haridas S."/>
            <person name="Kuo A."/>
            <person name="Salamov A."/>
            <person name="Ahrendt S.R."/>
            <person name="Lipzen A."/>
            <person name="Sullivan W."/>
            <person name="Andreopoulos W.B."/>
            <person name="Clum A."/>
            <person name="Lindquist E."/>
            <person name="Daum C."/>
            <person name="Ramamoorthy G.K."/>
            <person name="Gryganskyi A."/>
            <person name="Culley D."/>
            <person name="Magnuson J.K."/>
            <person name="James T.Y."/>
            <person name="O'Malley M.A."/>
            <person name="Stajich J.E."/>
            <person name="Spatafora J.W."/>
            <person name="Visel A."/>
            <person name="Grigoriev I.V."/>
        </authorList>
    </citation>
    <scope>NUCLEOTIDE SEQUENCE [LARGE SCALE GENOMIC DNA]</scope>
    <source>
        <strain evidence="5 6">PL171</strain>
    </source>
</reference>
<dbReference type="GO" id="GO:0003697">
    <property type="term" value="F:single-stranded DNA binding"/>
    <property type="evidence" value="ECO:0007669"/>
    <property type="project" value="InterPro"/>
</dbReference>
<evidence type="ECO:0000256" key="1">
    <source>
        <dbReference type="ARBA" id="ARBA00004123"/>
    </source>
</evidence>
<feature type="domain" description="SprT-like" evidence="4">
    <location>
        <begin position="129"/>
        <end position="299"/>
    </location>
</feature>
<dbReference type="Proteomes" id="UP000193411">
    <property type="component" value="Unassembled WGS sequence"/>
</dbReference>
<evidence type="ECO:0000256" key="2">
    <source>
        <dbReference type="ARBA" id="ARBA00023242"/>
    </source>
</evidence>
<dbReference type="GO" id="GO:0031593">
    <property type="term" value="F:polyubiquitin modification-dependent protein binding"/>
    <property type="evidence" value="ECO:0007669"/>
    <property type="project" value="TreeGrafter"/>
</dbReference>
<gene>
    <name evidence="5" type="ORF">BCR44DRAFT_38150</name>
</gene>
<dbReference type="InterPro" id="IPR055220">
    <property type="entry name" value="SPRTN_ZBD"/>
</dbReference>
<dbReference type="GO" id="GO:0005634">
    <property type="term" value="C:nucleus"/>
    <property type="evidence" value="ECO:0007669"/>
    <property type="project" value="UniProtKB-SubCell"/>
</dbReference>
<keyword evidence="2" id="KW-0539">Nucleus</keyword>
<dbReference type="PANTHER" id="PTHR21220">
    <property type="entry name" value="DNA-DEPENDENT METALLOPROTEASE SPRTN"/>
    <property type="match status" value="1"/>
</dbReference>
<dbReference type="GO" id="GO:0004222">
    <property type="term" value="F:metalloendopeptidase activity"/>
    <property type="evidence" value="ECO:0007669"/>
    <property type="project" value="InterPro"/>
</dbReference>
<keyword evidence="6" id="KW-1185">Reference proteome</keyword>
<feature type="region of interest" description="Disordered" evidence="3">
    <location>
        <begin position="22"/>
        <end position="57"/>
    </location>
</feature>
<comment type="subcellular location">
    <subcellularLocation>
        <location evidence="1">Nucleus</location>
    </subcellularLocation>
</comment>
<dbReference type="EMBL" id="MCFL01000001">
    <property type="protein sequence ID" value="ORZ41261.1"/>
    <property type="molecule type" value="Genomic_DNA"/>
</dbReference>
<dbReference type="STRING" id="765915.A0A1Y2I5D5"/>
<evidence type="ECO:0000313" key="6">
    <source>
        <dbReference type="Proteomes" id="UP000193411"/>
    </source>
</evidence>
<evidence type="ECO:0000259" key="4">
    <source>
        <dbReference type="SMART" id="SM00731"/>
    </source>
</evidence>
<dbReference type="SMART" id="SM00731">
    <property type="entry name" value="SprT"/>
    <property type="match status" value="1"/>
</dbReference>
<dbReference type="GO" id="GO:0006974">
    <property type="term" value="P:DNA damage response"/>
    <property type="evidence" value="ECO:0007669"/>
    <property type="project" value="InterPro"/>
</dbReference>
<evidence type="ECO:0000256" key="3">
    <source>
        <dbReference type="SAM" id="MobiDB-lite"/>
    </source>
</evidence>
<evidence type="ECO:0000313" key="5">
    <source>
        <dbReference type="EMBL" id="ORZ41261.1"/>
    </source>
</evidence>
<feature type="compositionally biased region" description="Low complexity" evidence="3">
    <location>
        <begin position="79"/>
        <end position="96"/>
    </location>
</feature>